<sequence>MKKILTMAAVALLAASCSNDKDVITPDLGTANAPVAIKLTQSVEGLTTKAPITNGS</sequence>
<dbReference type="EMBL" id="CP120353">
    <property type="protein sequence ID" value="WET65383.1"/>
    <property type="molecule type" value="Genomic_DNA"/>
</dbReference>
<dbReference type="PROSITE" id="PS51257">
    <property type="entry name" value="PROKAR_LIPOPROTEIN"/>
    <property type="match status" value="1"/>
</dbReference>
<keyword evidence="1" id="KW-0732">Signal</keyword>
<evidence type="ECO:0000313" key="2">
    <source>
        <dbReference type="EMBL" id="WET65383.1"/>
    </source>
</evidence>
<protein>
    <recommendedName>
        <fullName evidence="4">Fimbrillin family protein</fullName>
    </recommendedName>
</protein>
<proteinExistence type="predicted"/>
<feature type="signal peptide" evidence="1">
    <location>
        <begin position="1"/>
        <end position="20"/>
    </location>
</feature>
<organism evidence="2 3">
    <name type="scientific">Parabacteroides distasonis</name>
    <dbReference type="NCBI Taxonomy" id="823"/>
    <lineage>
        <taxon>Bacteria</taxon>
        <taxon>Pseudomonadati</taxon>
        <taxon>Bacteroidota</taxon>
        <taxon>Bacteroidia</taxon>
        <taxon>Bacteroidales</taxon>
        <taxon>Tannerellaceae</taxon>
        <taxon>Parabacteroides</taxon>
    </lineage>
</organism>
<dbReference type="RefSeq" id="WP_229033099.1">
    <property type="nucleotide sequence ID" value="NZ_CP120353.1"/>
</dbReference>
<evidence type="ECO:0000313" key="3">
    <source>
        <dbReference type="Proteomes" id="UP001221009"/>
    </source>
</evidence>
<name>A0AAX3QVC1_PARDI</name>
<reference evidence="2" key="1">
    <citation type="submission" date="2023-03" db="EMBL/GenBank/DDBJ databases">
        <title>Parabacteroides distasonis, a bacteria resistant against UC.</title>
        <authorList>
            <person name="Dai W."/>
        </authorList>
    </citation>
    <scope>NUCLEOTIDE SEQUENCE</scope>
    <source>
        <strain evidence="2">F1-28</strain>
    </source>
</reference>
<gene>
    <name evidence="2" type="ORF">P2T59_05190</name>
</gene>
<accession>A0AAX3QVC1</accession>
<feature type="chain" id="PRO_5043545086" description="Fimbrillin family protein" evidence="1">
    <location>
        <begin position="21"/>
        <end position="56"/>
    </location>
</feature>
<evidence type="ECO:0008006" key="4">
    <source>
        <dbReference type="Google" id="ProtNLM"/>
    </source>
</evidence>
<dbReference type="AlphaFoldDB" id="A0AAX3QVC1"/>
<evidence type="ECO:0000256" key="1">
    <source>
        <dbReference type="SAM" id="SignalP"/>
    </source>
</evidence>
<dbReference type="Proteomes" id="UP001221009">
    <property type="component" value="Chromosome"/>
</dbReference>